<evidence type="ECO:0000313" key="3">
    <source>
        <dbReference type="Proteomes" id="UP000186955"/>
    </source>
</evidence>
<evidence type="ECO:0000256" key="1">
    <source>
        <dbReference type="SAM" id="MobiDB-lite"/>
    </source>
</evidence>
<dbReference type="AlphaFoldDB" id="A0A1Q5UFZ2"/>
<gene>
    <name evidence="2" type="ORF">PENSUB_3089</name>
</gene>
<dbReference type="EMBL" id="MNBE01000280">
    <property type="protein sequence ID" value="OKP11397.1"/>
    <property type="molecule type" value="Genomic_DNA"/>
</dbReference>
<proteinExistence type="predicted"/>
<feature type="region of interest" description="Disordered" evidence="1">
    <location>
        <begin position="15"/>
        <end position="49"/>
    </location>
</feature>
<evidence type="ECO:0000313" key="2">
    <source>
        <dbReference type="EMBL" id="OKP11397.1"/>
    </source>
</evidence>
<dbReference type="Proteomes" id="UP000186955">
    <property type="component" value="Unassembled WGS sequence"/>
</dbReference>
<keyword evidence="3" id="KW-1185">Reference proteome</keyword>
<comment type="caution">
    <text evidence="2">The sequence shown here is derived from an EMBL/GenBank/DDBJ whole genome shotgun (WGS) entry which is preliminary data.</text>
</comment>
<sequence length="49" mass="5478">MLIQESCPPLLEDRIEGQTDIGFQPKPGPTLAPKLSESLEQENNTKDRL</sequence>
<accession>A0A1Q5UFZ2</accession>
<organism evidence="2 3">
    <name type="scientific">Penicillium subrubescens</name>
    <dbReference type="NCBI Taxonomy" id="1316194"/>
    <lineage>
        <taxon>Eukaryota</taxon>
        <taxon>Fungi</taxon>
        <taxon>Dikarya</taxon>
        <taxon>Ascomycota</taxon>
        <taxon>Pezizomycotina</taxon>
        <taxon>Eurotiomycetes</taxon>
        <taxon>Eurotiomycetidae</taxon>
        <taxon>Eurotiales</taxon>
        <taxon>Aspergillaceae</taxon>
        <taxon>Penicillium</taxon>
    </lineage>
</organism>
<reference evidence="2 3" key="1">
    <citation type="submission" date="2016-10" db="EMBL/GenBank/DDBJ databases">
        <title>Genome sequence of the ascomycete fungus Penicillium subrubescens.</title>
        <authorList>
            <person name="De Vries R.P."/>
            <person name="Peng M."/>
            <person name="Dilokpimol A."/>
            <person name="Hilden K."/>
            <person name="Makela M.R."/>
            <person name="Grigoriev I."/>
            <person name="Riley R."/>
            <person name="Granchi Z."/>
        </authorList>
    </citation>
    <scope>NUCLEOTIDE SEQUENCE [LARGE SCALE GENOMIC DNA]</scope>
    <source>
        <strain evidence="2 3">CBS 132785</strain>
    </source>
</reference>
<name>A0A1Q5UFZ2_9EURO</name>
<protein>
    <submittedName>
        <fullName evidence="2">Uncharacterized protein</fullName>
    </submittedName>
</protein>